<comment type="similarity">
    <text evidence="2 8">Belongs to the peptidase A24 family.</text>
</comment>
<protein>
    <recommendedName>
        <fullName evidence="9">Prepilin leader peptidase/N-methyltransferase</fullName>
        <ecNumber evidence="9">2.1.1.-</ecNumber>
        <ecNumber evidence="9">3.4.23.43</ecNumber>
    </recommendedName>
</protein>
<keyword evidence="6 10" id="KW-1133">Transmembrane helix</keyword>
<feature type="transmembrane region" description="Helical" evidence="10">
    <location>
        <begin position="6"/>
        <end position="26"/>
    </location>
</feature>
<comment type="function">
    <text evidence="9">Plays an essential role in type IV pili and type II pseudopili formation by proteolytically removing the leader sequence from substrate proteins and subsequently monomethylating the alpha-amino group of the newly exposed N-terminal phenylalanine.</text>
</comment>
<dbReference type="EC" id="2.1.1.-" evidence="9"/>
<dbReference type="EC" id="3.4.23.43" evidence="9"/>
<keyword evidence="9" id="KW-0808">Transferase</keyword>
<name>A0A853F8Y4_9GAMM</name>
<keyword evidence="9" id="KW-0645">Protease</keyword>
<keyword evidence="4" id="KW-0997">Cell inner membrane</keyword>
<dbReference type="Pfam" id="PF06750">
    <property type="entry name" value="A24_N_bact"/>
    <property type="match status" value="1"/>
</dbReference>
<comment type="caution">
    <text evidence="13">The sequence shown here is derived from an EMBL/GenBank/DDBJ whole genome shotgun (WGS) entry which is preliminary data.</text>
</comment>
<dbReference type="GO" id="GO:0006465">
    <property type="term" value="P:signal peptide processing"/>
    <property type="evidence" value="ECO:0007669"/>
    <property type="project" value="TreeGrafter"/>
</dbReference>
<dbReference type="InterPro" id="IPR050882">
    <property type="entry name" value="Prepilin_peptidase/N-MTase"/>
</dbReference>
<dbReference type="GO" id="GO:0005886">
    <property type="term" value="C:plasma membrane"/>
    <property type="evidence" value="ECO:0007669"/>
    <property type="project" value="UniProtKB-SubCell"/>
</dbReference>
<evidence type="ECO:0000256" key="10">
    <source>
        <dbReference type="SAM" id="Phobius"/>
    </source>
</evidence>
<keyword evidence="9" id="KW-0511">Multifunctional enzyme</keyword>
<dbReference type="InterPro" id="IPR010627">
    <property type="entry name" value="Prepilin_pept_A24_N"/>
</dbReference>
<dbReference type="EMBL" id="JACCHT010000002">
    <property type="protein sequence ID" value="NYT28115.1"/>
    <property type="molecule type" value="Genomic_DNA"/>
</dbReference>
<comment type="catalytic activity">
    <reaction evidence="9">
        <text>Typically cleaves a -Gly-|-Phe- bond to release an N-terminal, basic peptide of 5-8 residues from type IV prepilin, and then N-methylates the new N-terminal amino group, the methyl donor being S-adenosyl-L-methionine.</text>
        <dbReference type="EC" id="3.4.23.43"/>
    </reaction>
</comment>
<dbReference type="RefSeq" id="WP_369151133.1">
    <property type="nucleotide sequence ID" value="NZ_OZ156463.1"/>
</dbReference>
<evidence type="ECO:0000256" key="6">
    <source>
        <dbReference type="ARBA" id="ARBA00022989"/>
    </source>
</evidence>
<feature type="transmembrane region" description="Helical" evidence="10">
    <location>
        <begin position="82"/>
        <end position="102"/>
    </location>
</feature>
<dbReference type="Gene3D" id="1.20.120.1220">
    <property type="match status" value="1"/>
</dbReference>
<dbReference type="Proteomes" id="UP000568751">
    <property type="component" value="Unassembled WGS sequence"/>
</dbReference>
<dbReference type="GO" id="GO:0032259">
    <property type="term" value="P:methylation"/>
    <property type="evidence" value="ECO:0007669"/>
    <property type="project" value="UniProtKB-KW"/>
</dbReference>
<evidence type="ECO:0000259" key="12">
    <source>
        <dbReference type="Pfam" id="PF06750"/>
    </source>
</evidence>
<feature type="domain" description="Prepilin peptidase A24 N-terminal" evidence="12">
    <location>
        <begin position="12"/>
        <end position="101"/>
    </location>
</feature>
<dbReference type="AlphaFoldDB" id="A0A853F8Y4"/>
<organism evidence="13 14">
    <name type="scientific">Candidatus Thiodubiliella endoseptemdiera</name>
    <dbReference type="NCBI Taxonomy" id="2738886"/>
    <lineage>
        <taxon>Bacteria</taxon>
        <taxon>Pseudomonadati</taxon>
        <taxon>Pseudomonadota</taxon>
        <taxon>Gammaproteobacteria</taxon>
        <taxon>Candidatus Pseudothioglobaceae</taxon>
        <taxon>Candidatus Thiodubiliella</taxon>
    </lineage>
</organism>
<dbReference type="InterPro" id="IPR014032">
    <property type="entry name" value="Peptidase_A24A_bac"/>
</dbReference>
<accession>A0A853F8Y4</accession>
<feature type="domain" description="Prepilin type IV endopeptidase peptidase" evidence="11">
    <location>
        <begin position="112"/>
        <end position="218"/>
    </location>
</feature>
<dbReference type="PANTHER" id="PTHR30487">
    <property type="entry name" value="TYPE 4 PREPILIN-LIKE PROTEINS LEADER PEPTIDE-PROCESSING ENZYME"/>
    <property type="match status" value="1"/>
</dbReference>
<evidence type="ECO:0000256" key="9">
    <source>
        <dbReference type="RuleBase" id="RU003794"/>
    </source>
</evidence>
<feature type="transmembrane region" description="Helical" evidence="10">
    <location>
        <begin position="108"/>
        <end position="124"/>
    </location>
</feature>
<dbReference type="GO" id="GO:0004190">
    <property type="term" value="F:aspartic-type endopeptidase activity"/>
    <property type="evidence" value="ECO:0007669"/>
    <property type="project" value="UniProtKB-EC"/>
</dbReference>
<keyword evidence="3" id="KW-1003">Cell membrane</keyword>
<feature type="transmembrane region" description="Helical" evidence="10">
    <location>
        <begin position="230"/>
        <end position="251"/>
    </location>
</feature>
<sequence>MLILADIIIALILGLSIGSFLNVIIYRLPININGNKNINLISPARSFCPHCKQTLSVLELIPIFSFLWQKGKCKYCQMAISWYYPLIETISTLVSVLIILYFGLTIQAGLYLLLVYLLIALFIIDIKNQLLPDLLTLPLMWVGFLYQMQFGDLSAGVIGAMSGYLLLWSLYWAFKLLRNKEGMGYGDFKLTAALGAWLGWQQLPYLLLLASLFAIGYFLLATQYKTNQAFAFGPFLISAFVMLQLLSVNMFSPLQWVMTT</sequence>
<keyword evidence="9" id="KW-0378">Hydrolase</keyword>
<dbReference type="PANTHER" id="PTHR30487:SF0">
    <property type="entry name" value="PREPILIN LEADER PEPTIDASE_N-METHYLTRANSFERASE-RELATED"/>
    <property type="match status" value="1"/>
</dbReference>
<evidence type="ECO:0000256" key="5">
    <source>
        <dbReference type="ARBA" id="ARBA00022692"/>
    </source>
</evidence>
<keyword evidence="9" id="KW-0489">Methyltransferase</keyword>
<keyword evidence="7 10" id="KW-0472">Membrane</keyword>
<evidence type="ECO:0000313" key="14">
    <source>
        <dbReference type="Proteomes" id="UP000568751"/>
    </source>
</evidence>
<evidence type="ECO:0000256" key="1">
    <source>
        <dbReference type="ARBA" id="ARBA00004429"/>
    </source>
</evidence>
<evidence type="ECO:0000313" key="13">
    <source>
        <dbReference type="EMBL" id="NYT28115.1"/>
    </source>
</evidence>
<dbReference type="InterPro" id="IPR000045">
    <property type="entry name" value="Prepilin_IV_endopep_pep"/>
</dbReference>
<dbReference type="PRINTS" id="PR00864">
    <property type="entry name" value="PREPILNPTASE"/>
</dbReference>
<proteinExistence type="inferred from homology"/>
<evidence type="ECO:0000256" key="3">
    <source>
        <dbReference type="ARBA" id="ARBA00022475"/>
    </source>
</evidence>
<feature type="transmembrane region" description="Helical" evidence="10">
    <location>
        <begin position="154"/>
        <end position="174"/>
    </location>
</feature>
<dbReference type="Pfam" id="PF01478">
    <property type="entry name" value="Peptidase_A24"/>
    <property type="match status" value="1"/>
</dbReference>
<evidence type="ECO:0000259" key="11">
    <source>
        <dbReference type="Pfam" id="PF01478"/>
    </source>
</evidence>
<evidence type="ECO:0000256" key="8">
    <source>
        <dbReference type="RuleBase" id="RU003793"/>
    </source>
</evidence>
<gene>
    <name evidence="13" type="ORF">H0A76_09655</name>
</gene>
<evidence type="ECO:0000256" key="7">
    <source>
        <dbReference type="ARBA" id="ARBA00023136"/>
    </source>
</evidence>
<keyword evidence="5 9" id="KW-0812">Transmembrane</keyword>
<evidence type="ECO:0000256" key="2">
    <source>
        <dbReference type="ARBA" id="ARBA00005801"/>
    </source>
</evidence>
<reference evidence="13 14" key="1">
    <citation type="submission" date="2020-05" db="EMBL/GenBank/DDBJ databases">
        <title>Horizontal transmission and recombination maintain forever young bacterial symbiont genomes.</title>
        <authorList>
            <person name="Russell S.L."/>
            <person name="Pepper-Tunick E."/>
            <person name="Svedberg J."/>
            <person name="Byrne A."/>
            <person name="Ruelas Castillo J."/>
            <person name="Vollmers C."/>
            <person name="Beinart R.A."/>
            <person name="Corbett-Detig R."/>
        </authorList>
    </citation>
    <scope>NUCLEOTIDE SEQUENCE [LARGE SCALE GENOMIC DNA]</scope>
    <source>
        <strain evidence="13">455</strain>
    </source>
</reference>
<dbReference type="GO" id="GO:0008168">
    <property type="term" value="F:methyltransferase activity"/>
    <property type="evidence" value="ECO:0007669"/>
    <property type="project" value="UniProtKB-KW"/>
</dbReference>
<evidence type="ECO:0000256" key="4">
    <source>
        <dbReference type="ARBA" id="ARBA00022519"/>
    </source>
</evidence>
<comment type="subcellular location">
    <subcellularLocation>
        <location evidence="1">Cell inner membrane</location>
        <topology evidence="1">Multi-pass membrane protein</topology>
    </subcellularLocation>
    <subcellularLocation>
        <location evidence="9">Cell membrane</location>
        <topology evidence="9">Multi-pass membrane protein</topology>
    </subcellularLocation>
</comment>
<feature type="transmembrane region" description="Helical" evidence="10">
    <location>
        <begin position="205"/>
        <end position="224"/>
    </location>
</feature>